<evidence type="ECO:0000256" key="1">
    <source>
        <dbReference type="SAM" id="MobiDB-lite"/>
    </source>
</evidence>
<dbReference type="Proteomes" id="UP000608530">
    <property type="component" value="Unassembled WGS sequence"/>
</dbReference>
<feature type="region of interest" description="Disordered" evidence="1">
    <location>
        <begin position="20"/>
        <end position="39"/>
    </location>
</feature>
<sequence length="117" mass="12847">MTEIVEPSREELEAELAALRAQSTRDRSPVKPADHKPGKSDLVKVEYKGVEFEVKAGGMSSLRVLDALERNQFTTALRYLVGDQSFDRFLVDVPDADAEDAGKLLELIAEKAGAKNS</sequence>
<dbReference type="EMBL" id="JAEHOH010000022">
    <property type="protein sequence ID" value="MBK0420156.1"/>
    <property type="molecule type" value="Genomic_DNA"/>
</dbReference>
<gene>
    <name evidence="2" type="ORF">JD276_14050</name>
</gene>
<feature type="compositionally biased region" description="Basic and acidic residues" evidence="1">
    <location>
        <begin position="23"/>
        <end position="39"/>
    </location>
</feature>
<dbReference type="RefSeq" id="WP_200116298.1">
    <property type="nucleotide sequence ID" value="NZ_JAEHOH010000022.1"/>
</dbReference>
<reference evidence="2" key="1">
    <citation type="submission" date="2020-12" db="EMBL/GenBank/DDBJ databases">
        <title>Leucobacter sp. CAS1, isolated from Chromium sludge.</title>
        <authorList>
            <person name="Xu Z."/>
        </authorList>
    </citation>
    <scope>NUCLEOTIDE SEQUENCE</scope>
    <source>
        <strain evidence="2">CSA1</strain>
    </source>
</reference>
<keyword evidence="3" id="KW-1185">Reference proteome</keyword>
<dbReference type="AlphaFoldDB" id="A0A934UW45"/>
<evidence type="ECO:0000313" key="2">
    <source>
        <dbReference type="EMBL" id="MBK0420156.1"/>
    </source>
</evidence>
<protein>
    <submittedName>
        <fullName evidence="2">Uncharacterized protein</fullName>
    </submittedName>
</protein>
<proteinExistence type="predicted"/>
<evidence type="ECO:0000313" key="3">
    <source>
        <dbReference type="Proteomes" id="UP000608530"/>
    </source>
</evidence>
<comment type="caution">
    <text evidence="2">The sequence shown here is derived from an EMBL/GenBank/DDBJ whole genome shotgun (WGS) entry which is preliminary data.</text>
</comment>
<name>A0A934UW45_9MICO</name>
<accession>A0A934UW45</accession>
<organism evidence="2 3">
    <name type="scientific">Leucobacter chromiisoli</name>
    <dbReference type="NCBI Taxonomy" id="2796471"/>
    <lineage>
        <taxon>Bacteria</taxon>
        <taxon>Bacillati</taxon>
        <taxon>Actinomycetota</taxon>
        <taxon>Actinomycetes</taxon>
        <taxon>Micrococcales</taxon>
        <taxon>Microbacteriaceae</taxon>
        <taxon>Leucobacter</taxon>
    </lineage>
</organism>